<sequence length="141" mass="14861">MKSTRTLLALALAGIIALTGCASANTTSSNATSAPAPAAEEKASEIKAGTTKMLEITAELKKAIEAGDESTVVTLGPKFEEAWGPFEDKVKEKYADLYKKVEDALDPTIAGTEASPLDKDALGKFNEQLTQALTELADKEK</sequence>
<name>A0ABX7FKQ5_BRECH</name>
<evidence type="ECO:0000313" key="3">
    <source>
        <dbReference type="EMBL" id="QRG66811.1"/>
    </source>
</evidence>
<keyword evidence="2" id="KW-0732">Signal</keyword>
<evidence type="ECO:0000313" key="4">
    <source>
        <dbReference type="Proteomes" id="UP000596248"/>
    </source>
</evidence>
<dbReference type="PROSITE" id="PS51257">
    <property type="entry name" value="PROKAR_LIPOPROTEIN"/>
    <property type="match status" value="1"/>
</dbReference>
<feature type="signal peptide" evidence="2">
    <location>
        <begin position="1"/>
        <end position="24"/>
    </location>
</feature>
<proteinExistence type="predicted"/>
<dbReference type="Proteomes" id="UP000596248">
    <property type="component" value="Chromosome"/>
</dbReference>
<dbReference type="EMBL" id="CP069127">
    <property type="protein sequence ID" value="QRG66811.1"/>
    <property type="molecule type" value="Genomic_DNA"/>
</dbReference>
<feature type="chain" id="PRO_5045265641" evidence="2">
    <location>
        <begin position="25"/>
        <end position="141"/>
    </location>
</feature>
<feature type="region of interest" description="Disordered" evidence="1">
    <location>
        <begin position="25"/>
        <end position="45"/>
    </location>
</feature>
<evidence type="ECO:0000256" key="2">
    <source>
        <dbReference type="SAM" id="SignalP"/>
    </source>
</evidence>
<evidence type="ECO:0000256" key="1">
    <source>
        <dbReference type="SAM" id="MobiDB-lite"/>
    </source>
</evidence>
<gene>
    <name evidence="3" type="ORF">JNE38_25560</name>
</gene>
<dbReference type="RefSeq" id="WP_203353876.1">
    <property type="nucleotide sequence ID" value="NZ_CP069127.1"/>
</dbReference>
<organism evidence="3 4">
    <name type="scientific">Brevibacillus choshinensis</name>
    <dbReference type="NCBI Taxonomy" id="54911"/>
    <lineage>
        <taxon>Bacteria</taxon>
        <taxon>Bacillati</taxon>
        <taxon>Bacillota</taxon>
        <taxon>Bacilli</taxon>
        <taxon>Bacillales</taxon>
        <taxon>Paenibacillaceae</taxon>
        <taxon>Brevibacillus</taxon>
    </lineage>
</organism>
<feature type="compositionally biased region" description="Low complexity" evidence="1">
    <location>
        <begin position="25"/>
        <end position="38"/>
    </location>
</feature>
<reference evidence="3 4" key="1">
    <citation type="submission" date="2021-01" db="EMBL/GenBank/DDBJ databases">
        <title>Identification of strong promoters based on the transcriptome of Brevibacillus choshinensis.</title>
        <authorList>
            <person name="Yao D."/>
            <person name="Zhang K."/>
            <person name="Wu J."/>
        </authorList>
    </citation>
    <scope>NUCLEOTIDE SEQUENCE [LARGE SCALE GENOMIC DNA]</scope>
    <source>
        <strain evidence="3 4">HPD31-SP3</strain>
    </source>
</reference>
<keyword evidence="4" id="KW-1185">Reference proteome</keyword>
<accession>A0ABX7FKQ5</accession>
<protein>
    <submittedName>
        <fullName evidence="3">Uncharacterized protein</fullName>
    </submittedName>
</protein>